<dbReference type="PANTHER" id="PTHR24253">
    <property type="entry name" value="TRANSMEMBRANE PROTEASE SERINE"/>
    <property type="match status" value="1"/>
</dbReference>
<reference evidence="10" key="2">
    <citation type="submission" date="2020-09" db="EMBL/GenBank/DDBJ databases">
        <authorList>
            <person name="Sun Q."/>
            <person name="Ohkuma M."/>
        </authorList>
    </citation>
    <scope>NUCLEOTIDE SEQUENCE</scope>
    <source>
        <strain evidence="10">JCM 4714</strain>
    </source>
</reference>
<evidence type="ECO:0000256" key="3">
    <source>
        <dbReference type="ARBA" id="ARBA00022670"/>
    </source>
</evidence>
<keyword evidence="3" id="KW-0645">Protease</keyword>
<accession>A0A919D7I8</accession>
<keyword evidence="4" id="KW-0732">Signal</keyword>
<dbReference type="AlphaFoldDB" id="A0A919D7I8"/>
<organism evidence="10 11">
    <name type="scientific">Streptomyces alanosinicus</name>
    <dbReference type="NCBI Taxonomy" id="68171"/>
    <lineage>
        <taxon>Bacteria</taxon>
        <taxon>Bacillati</taxon>
        <taxon>Actinomycetota</taxon>
        <taxon>Actinomycetes</taxon>
        <taxon>Kitasatosporales</taxon>
        <taxon>Streptomycetaceae</taxon>
        <taxon>Streptomyces</taxon>
    </lineage>
</organism>
<dbReference type="PANTHER" id="PTHR24253:SF159">
    <property type="entry name" value="SERINE PROTEASE 42"/>
    <property type="match status" value="1"/>
</dbReference>
<dbReference type="Pfam" id="PF00089">
    <property type="entry name" value="Trypsin"/>
    <property type="match status" value="1"/>
</dbReference>
<name>A0A919D7I8_9ACTN</name>
<evidence type="ECO:0000256" key="8">
    <source>
        <dbReference type="SAM" id="MobiDB-lite"/>
    </source>
</evidence>
<evidence type="ECO:0000256" key="7">
    <source>
        <dbReference type="ARBA" id="ARBA00023180"/>
    </source>
</evidence>
<reference evidence="10" key="1">
    <citation type="journal article" date="2014" name="Int. J. Syst. Evol. Microbiol.">
        <title>Complete genome sequence of Corynebacterium casei LMG S-19264T (=DSM 44701T), isolated from a smear-ripened cheese.</title>
        <authorList>
            <consortium name="US DOE Joint Genome Institute (JGI-PGF)"/>
            <person name="Walter F."/>
            <person name="Albersmeier A."/>
            <person name="Kalinowski J."/>
            <person name="Ruckert C."/>
        </authorList>
    </citation>
    <scope>NUCLEOTIDE SEQUENCE</scope>
    <source>
        <strain evidence="10">JCM 4714</strain>
    </source>
</reference>
<dbReference type="SUPFAM" id="SSF50494">
    <property type="entry name" value="Trypsin-like serine proteases"/>
    <property type="match status" value="1"/>
</dbReference>
<evidence type="ECO:0000259" key="9">
    <source>
        <dbReference type="PROSITE" id="PS50240"/>
    </source>
</evidence>
<proteinExistence type="predicted"/>
<dbReference type="GO" id="GO:0005576">
    <property type="term" value="C:extracellular region"/>
    <property type="evidence" value="ECO:0007669"/>
    <property type="project" value="UniProtKB-SubCell"/>
</dbReference>
<dbReference type="Proteomes" id="UP000655443">
    <property type="component" value="Unassembled WGS sequence"/>
</dbReference>
<keyword evidence="5" id="KW-0378">Hydrolase</keyword>
<evidence type="ECO:0000256" key="6">
    <source>
        <dbReference type="ARBA" id="ARBA00023157"/>
    </source>
</evidence>
<dbReference type="RefSeq" id="WP_189958971.1">
    <property type="nucleotide sequence ID" value="NZ_BMVG01000051.1"/>
</dbReference>
<dbReference type="GO" id="GO:0004252">
    <property type="term" value="F:serine-type endopeptidase activity"/>
    <property type="evidence" value="ECO:0007669"/>
    <property type="project" value="InterPro"/>
</dbReference>
<evidence type="ECO:0000256" key="5">
    <source>
        <dbReference type="ARBA" id="ARBA00022801"/>
    </source>
</evidence>
<keyword evidence="11" id="KW-1185">Reference proteome</keyword>
<dbReference type="InterPro" id="IPR001254">
    <property type="entry name" value="Trypsin_dom"/>
</dbReference>
<gene>
    <name evidence="10" type="ORF">GCM10010339_85940</name>
</gene>
<dbReference type="EMBL" id="BMVG01000051">
    <property type="protein sequence ID" value="GHE14620.1"/>
    <property type="molecule type" value="Genomic_DNA"/>
</dbReference>
<sequence>MEICAGAEGKDSCQGDSGGPLPRAVPGRERYYQIGIVSRGAGCGEQGGPGTYASTSSARFRDTWPGAFEKAHEPTSQAG</sequence>
<dbReference type="InterPro" id="IPR009003">
    <property type="entry name" value="Peptidase_S1_PA"/>
</dbReference>
<feature type="domain" description="Peptidase S1" evidence="9">
    <location>
        <begin position="1"/>
        <end position="64"/>
    </location>
</feature>
<dbReference type="GO" id="GO:0006508">
    <property type="term" value="P:proteolysis"/>
    <property type="evidence" value="ECO:0007669"/>
    <property type="project" value="UniProtKB-KW"/>
</dbReference>
<keyword evidence="7" id="KW-0325">Glycoprotein</keyword>
<evidence type="ECO:0000313" key="11">
    <source>
        <dbReference type="Proteomes" id="UP000655443"/>
    </source>
</evidence>
<dbReference type="Gene3D" id="2.40.10.10">
    <property type="entry name" value="Trypsin-like serine proteases"/>
    <property type="match status" value="1"/>
</dbReference>
<comment type="caution">
    <text evidence="10">The sequence shown here is derived from an EMBL/GenBank/DDBJ whole genome shotgun (WGS) entry which is preliminary data.</text>
</comment>
<protein>
    <recommendedName>
        <fullName evidence="9">Peptidase S1 domain-containing protein</fullName>
    </recommendedName>
</protein>
<evidence type="ECO:0000313" key="10">
    <source>
        <dbReference type="EMBL" id="GHE14620.1"/>
    </source>
</evidence>
<feature type="region of interest" description="Disordered" evidence="8">
    <location>
        <begin position="1"/>
        <end position="26"/>
    </location>
</feature>
<dbReference type="FunFam" id="2.40.10.10:FF:000054">
    <property type="entry name" value="Complement C1r subcomponent"/>
    <property type="match status" value="1"/>
</dbReference>
<keyword evidence="2" id="KW-0964">Secreted</keyword>
<evidence type="ECO:0000256" key="1">
    <source>
        <dbReference type="ARBA" id="ARBA00004613"/>
    </source>
</evidence>
<evidence type="ECO:0000256" key="2">
    <source>
        <dbReference type="ARBA" id="ARBA00022525"/>
    </source>
</evidence>
<keyword evidence="6" id="KW-1015">Disulfide bond</keyword>
<comment type="subcellular location">
    <subcellularLocation>
        <location evidence="1">Secreted</location>
    </subcellularLocation>
</comment>
<dbReference type="InterPro" id="IPR043504">
    <property type="entry name" value="Peptidase_S1_PA_chymotrypsin"/>
</dbReference>
<evidence type="ECO:0000256" key="4">
    <source>
        <dbReference type="ARBA" id="ARBA00022729"/>
    </source>
</evidence>
<dbReference type="PROSITE" id="PS50240">
    <property type="entry name" value="TRYPSIN_DOM"/>
    <property type="match status" value="1"/>
</dbReference>